<dbReference type="InterPro" id="IPR010473">
    <property type="entry name" value="GTPase-bd"/>
</dbReference>
<feature type="domain" description="FH2" evidence="5">
    <location>
        <begin position="582"/>
        <end position="973"/>
    </location>
</feature>
<dbReference type="FunFam" id="1.20.58.2220:FF:000001">
    <property type="entry name" value="Formin-like 1, isoform CRA_c"/>
    <property type="match status" value="1"/>
</dbReference>
<evidence type="ECO:0000259" key="3">
    <source>
        <dbReference type="PROSITE" id="PS51231"/>
    </source>
</evidence>
<dbReference type="PROSITE" id="PS51231">
    <property type="entry name" value="DAD"/>
    <property type="match status" value="1"/>
</dbReference>
<feature type="domain" description="GBD/FH3" evidence="4">
    <location>
        <begin position="26"/>
        <end position="476"/>
    </location>
</feature>
<dbReference type="GO" id="GO:0005829">
    <property type="term" value="C:cytosol"/>
    <property type="evidence" value="ECO:0007669"/>
    <property type="project" value="TreeGrafter"/>
</dbReference>
<dbReference type="Proteomes" id="UP000694422">
    <property type="component" value="Unplaced"/>
</dbReference>
<dbReference type="Pfam" id="PF06371">
    <property type="entry name" value="Drf_GBD"/>
    <property type="match status" value="2"/>
</dbReference>
<dbReference type="PROSITE" id="PS51444">
    <property type="entry name" value="FH2"/>
    <property type="match status" value="1"/>
</dbReference>
<dbReference type="InterPro" id="IPR014768">
    <property type="entry name" value="GBD/FH3_dom"/>
</dbReference>
<feature type="region of interest" description="Disordered" evidence="2">
    <location>
        <begin position="958"/>
        <end position="1054"/>
    </location>
</feature>
<dbReference type="Gene3D" id="1.20.58.2220">
    <property type="entry name" value="Formin, FH2 domain"/>
    <property type="match status" value="1"/>
</dbReference>
<dbReference type="SMART" id="SM01140">
    <property type="entry name" value="Drf_GBD"/>
    <property type="match status" value="1"/>
</dbReference>
<evidence type="ECO:0000256" key="2">
    <source>
        <dbReference type="SAM" id="MobiDB-lite"/>
    </source>
</evidence>
<feature type="region of interest" description="Disordered" evidence="2">
    <location>
        <begin position="166"/>
        <end position="197"/>
    </location>
</feature>
<dbReference type="Gene3D" id="1.25.10.10">
    <property type="entry name" value="Leucine-rich Repeat Variant"/>
    <property type="match status" value="1"/>
</dbReference>
<dbReference type="GO" id="GO:0051015">
    <property type="term" value="F:actin filament binding"/>
    <property type="evidence" value="ECO:0007669"/>
    <property type="project" value="TreeGrafter"/>
</dbReference>
<evidence type="ECO:0000256" key="1">
    <source>
        <dbReference type="ARBA" id="ARBA00023449"/>
    </source>
</evidence>
<dbReference type="SMART" id="SM01139">
    <property type="entry name" value="Drf_FH3"/>
    <property type="match status" value="1"/>
</dbReference>
<dbReference type="GO" id="GO:0031267">
    <property type="term" value="F:small GTPase binding"/>
    <property type="evidence" value="ECO:0007669"/>
    <property type="project" value="InterPro"/>
</dbReference>
<dbReference type="Pfam" id="PF02181">
    <property type="entry name" value="FH2"/>
    <property type="match status" value="1"/>
</dbReference>
<dbReference type="Pfam" id="PF06367">
    <property type="entry name" value="Drf_FH3"/>
    <property type="match status" value="1"/>
</dbReference>
<dbReference type="FunFam" id="1.25.10.10:FF:000036">
    <property type="entry name" value="Formin-like protein 3 isoform 1"/>
    <property type="match status" value="1"/>
</dbReference>
<organism evidence="6 7">
    <name type="scientific">Spermophilus dauricus</name>
    <name type="common">Daurian ground squirrel</name>
    <dbReference type="NCBI Taxonomy" id="99837"/>
    <lineage>
        <taxon>Eukaryota</taxon>
        <taxon>Metazoa</taxon>
        <taxon>Chordata</taxon>
        <taxon>Craniata</taxon>
        <taxon>Vertebrata</taxon>
        <taxon>Euteleostomi</taxon>
        <taxon>Mammalia</taxon>
        <taxon>Eutheria</taxon>
        <taxon>Euarchontoglires</taxon>
        <taxon>Glires</taxon>
        <taxon>Rodentia</taxon>
        <taxon>Sciuromorpha</taxon>
        <taxon>Sciuridae</taxon>
        <taxon>Xerinae</taxon>
        <taxon>Marmotini</taxon>
        <taxon>Spermophilus</taxon>
    </lineage>
</organism>
<feature type="region of interest" description="Disordered" evidence="2">
    <location>
        <begin position="517"/>
        <end position="536"/>
    </location>
</feature>
<dbReference type="InterPro" id="IPR043592">
    <property type="entry name" value="FMNL_animal"/>
</dbReference>
<dbReference type="AlphaFoldDB" id="A0A8C9Q462"/>
<dbReference type="FunFam" id="1.25.10.10:FF:000045">
    <property type="entry name" value="Formin-like protein 3 isoform 1"/>
    <property type="match status" value="1"/>
</dbReference>
<dbReference type="GO" id="GO:0008360">
    <property type="term" value="P:regulation of cell shape"/>
    <property type="evidence" value="ECO:0007669"/>
    <property type="project" value="TreeGrafter"/>
</dbReference>
<dbReference type="InterPro" id="IPR010472">
    <property type="entry name" value="FH3_dom"/>
</dbReference>
<feature type="domain" description="DAD" evidence="3">
    <location>
        <begin position="1009"/>
        <end position="1042"/>
    </location>
</feature>
<evidence type="ECO:0000313" key="7">
    <source>
        <dbReference type="Proteomes" id="UP000694422"/>
    </source>
</evidence>
<dbReference type="GO" id="GO:0030866">
    <property type="term" value="P:cortical actin cytoskeleton organization"/>
    <property type="evidence" value="ECO:0007669"/>
    <property type="project" value="TreeGrafter"/>
</dbReference>
<dbReference type="InterPro" id="IPR015425">
    <property type="entry name" value="FH2_Formin"/>
</dbReference>
<feature type="compositionally biased region" description="Low complexity" evidence="2">
    <location>
        <begin position="963"/>
        <end position="973"/>
    </location>
</feature>
<dbReference type="InterPro" id="IPR014767">
    <property type="entry name" value="DAD_dom"/>
</dbReference>
<keyword evidence="7" id="KW-1185">Reference proteome</keyword>
<evidence type="ECO:0000259" key="4">
    <source>
        <dbReference type="PROSITE" id="PS51232"/>
    </source>
</evidence>
<dbReference type="GO" id="GO:0016477">
    <property type="term" value="P:cell migration"/>
    <property type="evidence" value="ECO:0007669"/>
    <property type="project" value="TreeGrafter"/>
</dbReference>
<feature type="region of interest" description="Disordered" evidence="2">
    <location>
        <begin position="450"/>
        <end position="478"/>
    </location>
</feature>
<evidence type="ECO:0000259" key="5">
    <source>
        <dbReference type="PROSITE" id="PS51444"/>
    </source>
</evidence>
<dbReference type="GO" id="GO:0032794">
    <property type="term" value="F:GTPase activating protein binding"/>
    <property type="evidence" value="ECO:0007669"/>
    <property type="project" value="UniProtKB-ARBA"/>
</dbReference>
<dbReference type="Ensembl" id="ENSSDAT00000018980.1">
    <property type="protein sequence ID" value="ENSSDAP00000016701.1"/>
    <property type="gene ID" value="ENSSDAG00000014603.1"/>
</dbReference>
<dbReference type="PANTHER" id="PTHR45857">
    <property type="entry name" value="FORMIN-LIKE PROTEIN"/>
    <property type="match status" value="1"/>
</dbReference>
<dbReference type="InterPro" id="IPR042201">
    <property type="entry name" value="FH2_Formin_sf"/>
</dbReference>
<comment type="similarity">
    <text evidence="1">Belongs to the formin homology family.</text>
</comment>
<name>A0A8C9Q462_SPEDA</name>
<dbReference type="PANTHER" id="PTHR45857:SF2">
    <property type="entry name" value="FORMIN-LIKE PROTEIN 1"/>
    <property type="match status" value="1"/>
</dbReference>
<evidence type="ECO:0000313" key="6">
    <source>
        <dbReference type="Ensembl" id="ENSSDAP00000016701.1"/>
    </source>
</evidence>
<dbReference type="SMART" id="SM00498">
    <property type="entry name" value="FH2"/>
    <property type="match status" value="1"/>
</dbReference>
<dbReference type="SUPFAM" id="SSF48371">
    <property type="entry name" value="ARM repeat"/>
    <property type="match status" value="1"/>
</dbReference>
<protein>
    <submittedName>
        <fullName evidence="6">Formin like 1</fullName>
    </submittedName>
</protein>
<dbReference type="InterPro" id="IPR016024">
    <property type="entry name" value="ARM-type_fold"/>
</dbReference>
<reference evidence="6" key="2">
    <citation type="submission" date="2025-09" db="UniProtKB">
        <authorList>
            <consortium name="Ensembl"/>
        </authorList>
    </citation>
    <scope>IDENTIFICATION</scope>
</reference>
<reference evidence="6" key="1">
    <citation type="submission" date="2025-08" db="UniProtKB">
        <authorList>
            <consortium name="Ensembl"/>
        </authorList>
    </citation>
    <scope>IDENTIFICATION</scope>
</reference>
<dbReference type="SUPFAM" id="SSF101447">
    <property type="entry name" value="Formin homology 2 domain (FH2 domain)"/>
    <property type="match status" value="1"/>
</dbReference>
<sequence>TNFYSPYYALPWGPLWTPPTNPMSLHLQDSSSPYWVAEEHYYNCMNLPPDKVQLLSQYDNEKKWELICDQERFQVKNPPAAYIQKLKSYLDTGGVSRKVAADWMSNLGFKRRVQESTQVLRELETSLRTNHIGWVQEFLNEENRGLDVLLEYLAFAQCSVTYDMESTDNGASNSEKSKPLEQSVEDLSKGPPSSVPKSRHLTIKYVVPKTGMTPAHSRKALRNSRIVSQKDDVHVCIMCLRAIMNYQSGFSLVMNHPACVNEIALSLNNKNPRTKALVLELLAAVCLVRGGHDIILAAFDNFKEVCGEQHRFEKLMDYFRNEDSNIDFMVACMQFINIVVHSVENMNFRVFLQYEFTHLGLDLYLERLRLTESDKLQVQIQAYLDNIFDVGTLLEDTETKNAVLEHMEELQEQVALLTERLRDAENDSMAKIAELEKQLSQARKELETLRERFSESTSMGISRRPPEPEKVPPPAPARPSALELKVEELEEKGLIRILRGPGDAVSIEIVPVTVATPSGSDAPTPGLPSCSPSPGAPSLSVLQDPLSRGFLLPPAALSGLAGLVASSAPSAHHSLPAPGVKAKKPIQTKFRMPLLNWVALKPSQITGTVFTELNDEKVLQELDMSDFEEQFKTKSQGPSLDISALKGKAAHKAPSKATLIEANRAKNLAITLRKGNLGADRICQAIETYDLQALGLDFLELLTRFLPTEYERSLIARFEREQRTLEELTEEDRFMLRFSRIPRLPERMSTLTFLGNFPDMAQLLMPQLNAIIAASMSIKSSDKLRQILEIVLAFGNYMNSSKRGAAYGFRLQSLDVLLEMKSTDRKQTLLHYLVKVIAEKYPQLTGFHSDLHFLDKAGSVSLDSVLGDVRSLQRGLELTQREFVRQDDCLVLKEFLRANSPTMDKLLADSKTAQEAYESVVEYFGENPKTTSPSMFFSLFSRFIKAYKKAEQEVEQWKKEAAAQEAGADTPGRGEPPAPKSPPKARRQQMDLISELKRKQQKEPLIYESDRDGAIEDIITDLRNQPYIRADTGRRSGRRRPPGPPLQVTSDLSL</sequence>
<dbReference type="InterPro" id="IPR011989">
    <property type="entry name" value="ARM-like"/>
</dbReference>
<accession>A0A8C9Q462</accession>
<dbReference type="PROSITE" id="PS51232">
    <property type="entry name" value="GBD_FH3"/>
    <property type="match status" value="1"/>
</dbReference>
<proteinExistence type="inferred from homology"/>